<dbReference type="InterPro" id="IPR023586">
    <property type="entry name" value="Ile-tRNA-ligase_type2"/>
</dbReference>
<evidence type="ECO:0000256" key="5">
    <source>
        <dbReference type="ARBA" id="ARBA00022598"/>
    </source>
</evidence>
<evidence type="ECO:0000256" key="9">
    <source>
        <dbReference type="ARBA" id="ARBA00023146"/>
    </source>
</evidence>
<dbReference type="InterPro" id="IPR002301">
    <property type="entry name" value="Ile-tRNA-ligase"/>
</dbReference>
<dbReference type="InterPro" id="IPR033709">
    <property type="entry name" value="Anticodon_Ile_ABEc"/>
</dbReference>
<organism evidence="16">
    <name type="scientific">Polytomella parva</name>
    <dbReference type="NCBI Taxonomy" id="51329"/>
    <lineage>
        <taxon>Eukaryota</taxon>
        <taxon>Viridiplantae</taxon>
        <taxon>Chlorophyta</taxon>
        <taxon>core chlorophytes</taxon>
        <taxon>Chlorophyceae</taxon>
        <taxon>CS clade</taxon>
        <taxon>Chlamydomonadales</taxon>
        <taxon>Chlamydomonadaceae</taxon>
        <taxon>Polytomella</taxon>
    </lineage>
</organism>
<feature type="domain" description="Aminoacyl-tRNA synthetase class Ia" evidence="14">
    <location>
        <begin position="110"/>
        <end position="749"/>
    </location>
</feature>
<dbReference type="SUPFAM" id="SSF52374">
    <property type="entry name" value="Nucleotidylyl transferase"/>
    <property type="match status" value="1"/>
</dbReference>
<dbReference type="GO" id="GO:0000049">
    <property type="term" value="F:tRNA binding"/>
    <property type="evidence" value="ECO:0007669"/>
    <property type="project" value="InterPro"/>
</dbReference>
<dbReference type="InterPro" id="IPR001412">
    <property type="entry name" value="aa-tRNA-synth_I_CS"/>
</dbReference>
<evidence type="ECO:0000256" key="11">
    <source>
        <dbReference type="ARBA" id="ARBA00048359"/>
    </source>
</evidence>
<dbReference type="EC" id="6.1.1.5" evidence="3"/>
<dbReference type="PANTHER" id="PTHR42780:SF1">
    <property type="entry name" value="ISOLEUCINE--TRNA LIGASE, CYTOPLASMIC"/>
    <property type="match status" value="1"/>
</dbReference>
<gene>
    <name evidence="16" type="ORF">PPAR00522_LOCUS6755</name>
</gene>
<dbReference type="GO" id="GO:0004822">
    <property type="term" value="F:isoleucine-tRNA ligase activity"/>
    <property type="evidence" value="ECO:0007669"/>
    <property type="project" value="UniProtKB-EC"/>
</dbReference>
<reference evidence="16" key="1">
    <citation type="submission" date="2021-01" db="EMBL/GenBank/DDBJ databases">
        <authorList>
            <person name="Corre E."/>
            <person name="Pelletier E."/>
            <person name="Niang G."/>
            <person name="Scheremetjew M."/>
            <person name="Finn R."/>
            <person name="Kale V."/>
            <person name="Holt S."/>
            <person name="Cochrane G."/>
            <person name="Meng A."/>
            <person name="Brown T."/>
            <person name="Cohen L."/>
        </authorList>
    </citation>
    <scope>NUCLEOTIDE SEQUENCE</scope>
    <source>
        <strain evidence="16">SAG 63-3</strain>
    </source>
</reference>
<comment type="subcellular location">
    <subcellularLocation>
        <location evidence="1">Cytoplasm</location>
    </subcellularLocation>
</comment>
<dbReference type="SUPFAM" id="SSF47323">
    <property type="entry name" value="Anticodon-binding domain of a subclass of class I aminoacyl-tRNA synthetases"/>
    <property type="match status" value="1"/>
</dbReference>
<evidence type="ECO:0000256" key="6">
    <source>
        <dbReference type="ARBA" id="ARBA00022741"/>
    </source>
</evidence>
<evidence type="ECO:0000256" key="13">
    <source>
        <dbReference type="SAM" id="Coils"/>
    </source>
</evidence>
<dbReference type="InterPro" id="IPR002300">
    <property type="entry name" value="aa-tRNA-synth_Ia"/>
</dbReference>
<protein>
    <recommendedName>
        <fullName evidence="3">isoleucine--tRNA ligase</fullName>
        <ecNumber evidence="3">6.1.1.5</ecNumber>
    </recommendedName>
    <alternativeName>
        <fullName evidence="10">Isoleucyl-tRNA synthetase</fullName>
    </alternativeName>
</protein>
<dbReference type="Pfam" id="PF19302">
    <property type="entry name" value="DUF5915"/>
    <property type="match status" value="1"/>
</dbReference>
<dbReference type="AlphaFoldDB" id="A0A7S0YDE2"/>
<evidence type="ECO:0000256" key="4">
    <source>
        <dbReference type="ARBA" id="ARBA00022490"/>
    </source>
</evidence>
<comment type="catalytic activity">
    <reaction evidence="11">
        <text>tRNA(Ile) + L-isoleucine + ATP = L-isoleucyl-tRNA(Ile) + AMP + diphosphate</text>
        <dbReference type="Rhea" id="RHEA:11060"/>
        <dbReference type="Rhea" id="RHEA-COMP:9666"/>
        <dbReference type="Rhea" id="RHEA-COMP:9695"/>
        <dbReference type="ChEBI" id="CHEBI:30616"/>
        <dbReference type="ChEBI" id="CHEBI:33019"/>
        <dbReference type="ChEBI" id="CHEBI:58045"/>
        <dbReference type="ChEBI" id="CHEBI:78442"/>
        <dbReference type="ChEBI" id="CHEBI:78528"/>
        <dbReference type="ChEBI" id="CHEBI:456215"/>
        <dbReference type="EC" id="6.1.1.5"/>
    </reaction>
</comment>
<dbReference type="Gene3D" id="1.10.730.10">
    <property type="entry name" value="Isoleucyl-tRNA Synthetase, Domain 1"/>
    <property type="match status" value="1"/>
</dbReference>
<dbReference type="InterPro" id="IPR014729">
    <property type="entry name" value="Rossmann-like_a/b/a_fold"/>
</dbReference>
<accession>A0A7S0YDE2</accession>
<evidence type="ECO:0000256" key="12">
    <source>
        <dbReference type="RuleBase" id="RU363035"/>
    </source>
</evidence>
<dbReference type="PROSITE" id="PS00178">
    <property type="entry name" value="AA_TRNA_LIGASE_I"/>
    <property type="match status" value="1"/>
</dbReference>
<feature type="coiled-coil region" evidence="13">
    <location>
        <begin position="1171"/>
        <end position="1205"/>
    </location>
</feature>
<dbReference type="EMBL" id="HBFM01010637">
    <property type="protein sequence ID" value="CAD8770354.1"/>
    <property type="molecule type" value="Transcribed_RNA"/>
</dbReference>
<evidence type="ECO:0000259" key="14">
    <source>
        <dbReference type="Pfam" id="PF00133"/>
    </source>
</evidence>
<evidence type="ECO:0000256" key="8">
    <source>
        <dbReference type="ARBA" id="ARBA00022917"/>
    </source>
</evidence>
<dbReference type="InterPro" id="IPR013155">
    <property type="entry name" value="M/V/L/I-tRNA-synth_anticd-bd"/>
</dbReference>
<dbReference type="PANTHER" id="PTHR42780">
    <property type="entry name" value="SOLEUCYL-TRNA SYNTHETASE"/>
    <property type="match status" value="1"/>
</dbReference>
<keyword evidence="6 12" id="KW-0547">Nucleotide-binding</keyword>
<dbReference type="GO" id="GO:0002161">
    <property type="term" value="F:aminoacyl-tRNA deacylase activity"/>
    <property type="evidence" value="ECO:0007669"/>
    <property type="project" value="InterPro"/>
</dbReference>
<dbReference type="GO" id="GO:0005737">
    <property type="term" value="C:cytoplasm"/>
    <property type="evidence" value="ECO:0007669"/>
    <property type="project" value="UniProtKB-SubCell"/>
</dbReference>
<dbReference type="Pfam" id="PF08264">
    <property type="entry name" value="Anticodon_1"/>
    <property type="match status" value="1"/>
</dbReference>
<evidence type="ECO:0000256" key="10">
    <source>
        <dbReference type="ARBA" id="ARBA00032665"/>
    </source>
</evidence>
<evidence type="ECO:0000313" key="16">
    <source>
        <dbReference type="EMBL" id="CAD8770354.1"/>
    </source>
</evidence>
<dbReference type="FunFam" id="3.40.50.620:FF:000023">
    <property type="entry name" value="Isoleucyl-tRNA synthetase,cytoplasmic"/>
    <property type="match status" value="1"/>
</dbReference>
<evidence type="ECO:0000256" key="1">
    <source>
        <dbReference type="ARBA" id="ARBA00004496"/>
    </source>
</evidence>
<dbReference type="InterPro" id="IPR009008">
    <property type="entry name" value="Val/Leu/Ile-tRNA-synth_edit"/>
</dbReference>
<dbReference type="SUPFAM" id="SSF50677">
    <property type="entry name" value="ValRS/IleRS/LeuRS editing domain"/>
    <property type="match status" value="1"/>
</dbReference>
<sequence length="1223" mass="139674">MQKGMRYRYGSEFVKALNSFHPLTLNKRVSQNFRVFSSNIVFNDKYNRDKNPKGLLRPAVFSNRLTENCNVILRRKSLFLHTSSALQNRIRMVDNVVDGNKLCFPDEEQKILQYWDDIDAFKEQLRRTEGKPEYIFYDGPPFATGLPHYGHILAGTLKDIVTRYASSCGRHVTRRFGWDCHGLPVEYEIDKKLGIKSREDVFKLGIANYNEECRSIVMRYSKEWEKTVKRLGRWIDFQNDYKTLDPSFMESVWWVFKQLFEKGLVYQGFKVMPFSTACSTPLSNFEAGQNYKDVSDPAVMISFPVIGDKDNASLVAWTTTPWTLPSNVALCVNPTMTYVWVRDNKKNRVYIVAESRLPFIPGAVPKPTKGGKGGKANKDAEAEEGFEILFRKPGSELVGLQYEPLFPYFKHITTAFRVVSDGYVTDDSGTGIVHQAPAFGEDDYRVCLANNIFEKGEGIPCPVDFNGCFTEQVPDFKGVHVKEADKDIIVKIKEMGRLIDNGSITHPYPFCWRSDTPLIYRAVPSWFVKVEEIKDRLLKNNAQTYWVPNFVKEKRFHNWLENAHDWAISRSRFWGTPIPIWISEDGEEIVCVGSVEELERLTGTKVTDLHRHFIDHLTIPSQKGKGDLRRVDDVFDCWFESGSMPYGQLHYPFENKELFENNFPADFIAEGLDQTRGWFYTLMVLSTALFDKPAFQNLVCNGLVLAADGKKMSKRLKNYPDPTEVIDKYGADALRLYLINSPVVRAETLRFREEGVQGVVKDVFVPWYSAYRFLIQNIIRYETQTKTKFDPNVVDLSKATNVLDRWIAAAGRNLTNYVGQEMDGYRLYTVVPFLIKFIEDLTNVYVRLNRDRLKGRGAAGAADEELEGGGVEGAAALTTEEDAASAAADEDRLMALVSLYNVLLNTCQVMSPFTPFLTELMYLNLRHCQPEKLPESVHFCDFPARVTEQEGDRRIQESVHRMQRVIDLGRAIRTRNNVALKMPLSNLTIVHTDAEFLADIQSELRSYVETELNVHELTVCSDPLKFSNVRAEPDWQALGKKLGKSMNVVSKAIKGLTAEDILAFEKEGSIELEGFVIDRSEIKVLRDFCLPDGLTKEQMDADGDGELLVVMDLRLNDELLLEGSARELINRFQKLRKTTGITFGKEDPIYYRVQDGSDDAERLAKVLMAHAALLKERLGSVMRDAKELEKEEEKQFKQVAEEKQTINLGKDTIVFDAILCQKL</sequence>
<comment type="similarity">
    <text evidence="2 12">Belongs to the class-I aminoacyl-tRNA synthetase family.</text>
</comment>
<feature type="domain" description="Methionyl/Valyl/Leucyl/Isoleucyl-tRNA synthetase anticodon-binding" evidence="15">
    <location>
        <begin position="889"/>
        <end position="985"/>
    </location>
</feature>
<keyword evidence="9 12" id="KW-0030">Aminoacyl-tRNA synthetase</keyword>
<keyword evidence="8 12" id="KW-0648">Protein biosynthesis</keyword>
<dbReference type="PRINTS" id="PR00984">
    <property type="entry name" value="TRNASYNTHILE"/>
</dbReference>
<dbReference type="HAMAP" id="MF_02003">
    <property type="entry name" value="Ile_tRNA_synth_type2"/>
    <property type="match status" value="1"/>
</dbReference>
<keyword evidence="13" id="KW-0175">Coiled coil</keyword>
<keyword evidence="7 12" id="KW-0067">ATP-binding</keyword>
<keyword evidence="5 12" id="KW-0436">Ligase</keyword>
<evidence type="ECO:0000256" key="2">
    <source>
        <dbReference type="ARBA" id="ARBA00005594"/>
    </source>
</evidence>
<keyword evidence="4" id="KW-0963">Cytoplasm</keyword>
<proteinExistence type="inferred from homology"/>
<dbReference type="Gene3D" id="3.40.50.620">
    <property type="entry name" value="HUPs"/>
    <property type="match status" value="2"/>
</dbReference>
<evidence type="ECO:0000256" key="7">
    <source>
        <dbReference type="ARBA" id="ARBA00022840"/>
    </source>
</evidence>
<dbReference type="InterPro" id="IPR009080">
    <property type="entry name" value="tRNAsynth_Ia_anticodon-bd"/>
</dbReference>
<dbReference type="GO" id="GO:0005524">
    <property type="term" value="F:ATP binding"/>
    <property type="evidence" value="ECO:0007669"/>
    <property type="project" value="UniProtKB-KW"/>
</dbReference>
<dbReference type="NCBIfam" id="TIGR00392">
    <property type="entry name" value="ileS"/>
    <property type="match status" value="1"/>
</dbReference>
<dbReference type="Pfam" id="PF00133">
    <property type="entry name" value="tRNA-synt_1"/>
    <property type="match status" value="1"/>
</dbReference>
<dbReference type="GO" id="GO:0048608">
    <property type="term" value="P:reproductive structure development"/>
    <property type="evidence" value="ECO:0007669"/>
    <property type="project" value="UniProtKB-ARBA"/>
</dbReference>
<dbReference type="FunFam" id="3.40.50.620:FF:000050">
    <property type="entry name" value="Isoleucyl-tRNA synthetase,cytoplasmic"/>
    <property type="match status" value="1"/>
</dbReference>
<dbReference type="CDD" id="cd00818">
    <property type="entry name" value="IleRS_core"/>
    <property type="match status" value="1"/>
</dbReference>
<dbReference type="GO" id="GO:0009791">
    <property type="term" value="P:post-embryonic development"/>
    <property type="evidence" value="ECO:0007669"/>
    <property type="project" value="UniProtKB-ARBA"/>
</dbReference>
<evidence type="ECO:0000259" key="15">
    <source>
        <dbReference type="Pfam" id="PF08264"/>
    </source>
</evidence>
<evidence type="ECO:0000256" key="3">
    <source>
        <dbReference type="ARBA" id="ARBA00013165"/>
    </source>
</evidence>
<dbReference type="GO" id="GO:0006428">
    <property type="term" value="P:isoleucyl-tRNA aminoacylation"/>
    <property type="evidence" value="ECO:0007669"/>
    <property type="project" value="InterPro"/>
</dbReference>
<dbReference type="CDD" id="cd07961">
    <property type="entry name" value="Anticodon_Ia_Ile_ABEc"/>
    <property type="match status" value="1"/>
</dbReference>
<name>A0A7S0YDE2_9CHLO</name>